<keyword evidence="6" id="KW-1185">Reference proteome</keyword>
<gene>
    <name evidence="5" type="ORF">M2319_000720</name>
</gene>
<dbReference type="Gene3D" id="1.10.10.10">
    <property type="entry name" value="Winged helix-like DNA-binding domain superfamily/Winged helix DNA-binding domain"/>
    <property type="match status" value="1"/>
</dbReference>
<dbReference type="InterPro" id="IPR052067">
    <property type="entry name" value="Metal_resp_HTH_trans_reg"/>
</dbReference>
<keyword evidence="1" id="KW-0805">Transcription regulation</keyword>
<proteinExistence type="predicted"/>
<sequence>MLTPDDAPETREALSLERFMPYRLAVLAHEVSGAVAQLYGERFNLSRPEWRVLAALGERGAMTAREISDYSTLDKMQVSRAVNRMLAEELLVGGLDAADRRRKILRLTKKGETLFARIAPLALARESFILSTLTPEELRTFDKVVDKLIQKARELQQWG</sequence>
<accession>A0ABT3H7N7</accession>
<dbReference type="PANTHER" id="PTHR35790">
    <property type="entry name" value="HTH-TYPE TRANSCRIPTIONAL REGULATOR PCHR"/>
    <property type="match status" value="1"/>
</dbReference>
<protein>
    <submittedName>
        <fullName evidence="5">DNA-binding MarR family transcriptional regulator</fullName>
    </submittedName>
</protein>
<dbReference type="RefSeq" id="WP_264600071.1">
    <property type="nucleotide sequence ID" value="NZ_JAOQNS010000002.1"/>
</dbReference>
<dbReference type="Pfam" id="PF12802">
    <property type="entry name" value="MarR_2"/>
    <property type="match status" value="1"/>
</dbReference>
<keyword evidence="3" id="KW-0804">Transcription</keyword>
<evidence type="ECO:0000313" key="5">
    <source>
        <dbReference type="EMBL" id="MCW2306401.1"/>
    </source>
</evidence>
<evidence type="ECO:0000256" key="1">
    <source>
        <dbReference type="ARBA" id="ARBA00023015"/>
    </source>
</evidence>
<comment type="caution">
    <text evidence="5">The sequence shown here is derived from an EMBL/GenBank/DDBJ whole genome shotgun (WGS) entry which is preliminary data.</text>
</comment>
<dbReference type="InterPro" id="IPR036388">
    <property type="entry name" value="WH-like_DNA-bd_sf"/>
</dbReference>
<reference evidence="6" key="1">
    <citation type="submission" date="2023-07" db="EMBL/GenBank/DDBJ databases">
        <title>Genome sequencing of Purple Non-Sulfur Bacteria from various extreme environments.</title>
        <authorList>
            <person name="Mayer M."/>
        </authorList>
    </citation>
    <scope>NUCLEOTIDE SEQUENCE [LARGE SCALE GENOMIC DNA]</scope>
    <source>
        <strain evidence="6">DSM 17935</strain>
    </source>
</reference>
<dbReference type="PROSITE" id="PS01117">
    <property type="entry name" value="HTH_MARR_1"/>
    <property type="match status" value="1"/>
</dbReference>
<name>A0ABT3H7N7_9HYPH</name>
<dbReference type="SMART" id="SM00347">
    <property type="entry name" value="HTH_MARR"/>
    <property type="match status" value="1"/>
</dbReference>
<dbReference type="EMBL" id="JAOQNS010000002">
    <property type="protein sequence ID" value="MCW2306401.1"/>
    <property type="molecule type" value="Genomic_DNA"/>
</dbReference>
<dbReference type="Proteomes" id="UP001209755">
    <property type="component" value="Unassembled WGS sequence"/>
</dbReference>
<keyword evidence="2 5" id="KW-0238">DNA-binding</keyword>
<dbReference type="GO" id="GO:0003677">
    <property type="term" value="F:DNA binding"/>
    <property type="evidence" value="ECO:0007669"/>
    <property type="project" value="UniProtKB-KW"/>
</dbReference>
<evidence type="ECO:0000256" key="3">
    <source>
        <dbReference type="ARBA" id="ARBA00023163"/>
    </source>
</evidence>
<dbReference type="InterPro" id="IPR000835">
    <property type="entry name" value="HTH_MarR-typ"/>
</dbReference>
<dbReference type="PANTHER" id="PTHR35790:SF4">
    <property type="entry name" value="HTH-TYPE TRANSCRIPTIONAL REGULATOR PCHR"/>
    <property type="match status" value="1"/>
</dbReference>
<dbReference type="PROSITE" id="PS50995">
    <property type="entry name" value="HTH_MARR_2"/>
    <property type="match status" value="1"/>
</dbReference>
<feature type="domain" description="HTH marR-type" evidence="4">
    <location>
        <begin position="17"/>
        <end position="150"/>
    </location>
</feature>
<evidence type="ECO:0000256" key="2">
    <source>
        <dbReference type="ARBA" id="ARBA00023125"/>
    </source>
</evidence>
<evidence type="ECO:0000259" key="4">
    <source>
        <dbReference type="PROSITE" id="PS50995"/>
    </source>
</evidence>
<evidence type="ECO:0000313" key="6">
    <source>
        <dbReference type="Proteomes" id="UP001209755"/>
    </source>
</evidence>
<dbReference type="SUPFAM" id="SSF46785">
    <property type="entry name" value="Winged helix' DNA-binding domain"/>
    <property type="match status" value="1"/>
</dbReference>
<organism evidence="5 6">
    <name type="scientific">Rhodobium gokarnense</name>
    <dbReference type="NCBI Taxonomy" id="364296"/>
    <lineage>
        <taxon>Bacteria</taxon>
        <taxon>Pseudomonadati</taxon>
        <taxon>Pseudomonadota</taxon>
        <taxon>Alphaproteobacteria</taxon>
        <taxon>Hyphomicrobiales</taxon>
        <taxon>Rhodobiaceae</taxon>
        <taxon>Rhodobium</taxon>
    </lineage>
</organism>
<dbReference type="InterPro" id="IPR023187">
    <property type="entry name" value="Tscrpt_reg_MarR-type_CS"/>
</dbReference>
<dbReference type="InterPro" id="IPR036390">
    <property type="entry name" value="WH_DNA-bd_sf"/>
</dbReference>